<dbReference type="GO" id="GO:0006508">
    <property type="term" value="P:proteolysis"/>
    <property type="evidence" value="ECO:0007669"/>
    <property type="project" value="UniProtKB-KW"/>
</dbReference>
<accession>A0A3R7MLY0</accession>
<keyword evidence="3" id="KW-0808">Transferase</keyword>
<dbReference type="InterPro" id="IPR043502">
    <property type="entry name" value="DNA/RNA_pol_sf"/>
</dbReference>
<evidence type="ECO:0000256" key="9">
    <source>
        <dbReference type="ARBA" id="ARBA00023268"/>
    </source>
</evidence>
<dbReference type="Pfam" id="PF17919">
    <property type="entry name" value="RT_RNaseH_2"/>
    <property type="match status" value="1"/>
</dbReference>
<organism evidence="11 12">
    <name type="scientific">Penaeus vannamei</name>
    <name type="common">Whiteleg shrimp</name>
    <name type="synonym">Litopenaeus vannamei</name>
    <dbReference type="NCBI Taxonomy" id="6689"/>
    <lineage>
        <taxon>Eukaryota</taxon>
        <taxon>Metazoa</taxon>
        <taxon>Ecdysozoa</taxon>
        <taxon>Arthropoda</taxon>
        <taxon>Crustacea</taxon>
        <taxon>Multicrustacea</taxon>
        <taxon>Malacostraca</taxon>
        <taxon>Eumalacostraca</taxon>
        <taxon>Eucarida</taxon>
        <taxon>Decapoda</taxon>
        <taxon>Dendrobranchiata</taxon>
        <taxon>Penaeoidea</taxon>
        <taxon>Penaeidae</taxon>
        <taxon>Penaeus</taxon>
    </lineage>
</organism>
<dbReference type="PANTHER" id="PTHR37984:SF5">
    <property type="entry name" value="PROTEIN NYNRIN-LIKE"/>
    <property type="match status" value="1"/>
</dbReference>
<dbReference type="InterPro" id="IPR041577">
    <property type="entry name" value="RT_RNaseH_2"/>
</dbReference>
<keyword evidence="9" id="KW-0511">Multifunctional enzyme</keyword>
<dbReference type="AlphaFoldDB" id="A0A3R7MLY0"/>
<dbReference type="GO" id="GO:0008233">
    <property type="term" value="F:peptidase activity"/>
    <property type="evidence" value="ECO:0007669"/>
    <property type="project" value="UniProtKB-KW"/>
</dbReference>
<sequence length="344" mass="39577">MIWEFQEAFNLKEEPLGRTNLVEHKIETGDSDRVYVPPRFIPYALRPAVEAEVQALKEQGHIRVSSSEWNAPIVLVKRKDKSHPRLCVDYRALNSQTKLEFYPLPLIEDILYQVSQSKWFSTLDLRSGYHQVPLDDDSIPKSAFTTHEGHFEYTVMPFGLSNAPRTFQRLMNRVFSGQIGQGLQLFLDDIAIYTDDIDRHLQVLKEALGRLIKAGLKASPEKTRLFQQEINLLGHRVGHGEVKAALDKLAAVKDFPTPKNRREVRRFLGLTGYYRRFIEKYAQKAQPLTKLTSEKQPFIWGSEQEEAFEVLKRSLLKEPVLRSPDFSRTWYISTDASKGAIGAF</sequence>
<reference evidence="11 12" key="2">
    <citation type="submission" date="2019-01" db="EMBL/GenBank/DDBJ databases">
        <title>The decoding of complex shrimp genome reveals the adaptation for benthos swimmer, frequently molting mechanism and breeding impact on genome.</title>
        <authorList>
            <person name="Sun Y."/>
            <person name="Gao Y."/>
            <person name="Yu Y."/>
        </authorList>
    </citation>
    <scope>NUCLEOTIDE SEQUENCE [LARGE SCALE GENOMIC DNA]</scope>
    <source>
        <tissue evidence="11">Muscle</tissue>
    </source>
</reference>
<dbReference type="EMBL" id="QCYY01001124">
    <property type="protein sequence ID" value="ROT80386.1"/>
    <property type="molecule type" value="Genomic_DNA"/>
</dbReference>
<keyword evidence="2" id="KW-0645">Protease</keyword>
<name>A0A3R7MLY0_PENVA</name>
<dbReference type="PANTHER" id="PTHR37984">
    <property type="entry name" value="PROTEIN CBG26694"/>
    <property type="match status" value="1"/>
</dbReference>
<dbReference type="Gene3D" id="3.30.70.270">
    <property type="match status" value="2"/>
</dbReference>
<evidence type="ECO:0000313" key="11">
    <source>
        <dbReference type="EMBL" id="ROT80386.1"/>
    </source>
</evidence>
<keyword evidence="5" id="KW-0540">Nuclease</keyword>
<evidence type="ECO:0000256" key="3">
    <source>
        <dbReference type="ARBA" id="ARBA00022679"/>
    </source>
</evidence>
<dbReference type="EC" id="2.7.7.49" evidence="1"/>
<proteinExistence type="predicted"/>
<evidence type="ECO:0000256" key="8">
    <source>
        <dbReference type="ARBA" id="ARBA00022918"/>
    </source>
</evidence>
<evidence type="ECO:0000256" key="2">
    <source>
        <dbReference type="ARBA" id="ARBA00022670"/>
    </source>
</evidence>
<dbReference type="PROSITE" id="PS50878">
    <property type="entry name" value="RT_POL"/>
    <property type="match status" value="1"/>
</dbReference>
<evidence type="ECO:0000256" key="4">
    <source>
        <dbReference type="ARBA" id="ARBA00022695"/>
    </source>
</evidence>
<evidence type="ECO:0000256" key="5">
    <source>
        <dbReference type="ARBA" id="ARBA00022722"/>
    </source>
</evidence>
<dbReference type="FunFam" id="3.30.70.270:FF:000020">
    <property type="entry name" value="Transposon Tf2-6 polyprotein-like Protein"/>
    <property type="match status" value="1"/>
</dbReference>
<evidence type="ECO:0000259" key="10">
    <source>
        <dbReference type="PROSITE" id="PS50878"/>
    </source>
</evidence>
<keyword evidence="8" id="KW-0695">RNA-directed DNA polymerase</keyword>
<keyword evidence="4" id="KW-0548">Nucleotidyltransferase</keyword>
<comment type="caution">
    <text evidence="11">The sequence shown here is derived from an EMBL/GenBank/DDBJ whole genome shotgun (WGS) entry which is preliminary data.</text>
</comment>
<feature type="domain" description="Reverse transcriptase" evidence="10">
    <location>
        <begin position="57"/>
        <end position="237"/>
    </location>
</feature>
<dbReference type="SUPFAM" id="SSF56672">
    <property type="entry name" value="DNA/RNA polymerases"/>
    <property type="match status" value="1"/>
</dbReference>
<dbReference type="Pfam" id="PF00078">
    <property type="entry name" value="RVT_1"/>
    <property type="match status" value="1"/>
</dbReference>
<dbReference type="InterPro" id="IPR000477">
    <property type="entry name" value="RT_dom"/>
</dbReference>
<keyword evidence="6" id="KW-0255">Endonuclease</keyword>
<dbReference type="InterPro" id="IPR050951">
    <property type="entry name" value="Retrovirus_Pol_polyprotein"/>
</dbReference>
<dbReference type="CDD" id="cd01647">
    <property type="entry name" value="RT_LTR"/>
    <property type="match status" value="1"/>
</dbReference>
<evidence type="ECO:0000256" key="1">
    <source>
        <dbReference type="ARBA" id="ARBA00012493"/>
    </source>
</evidence>
<reference evidence="11 12" key="1">
    <citation type="submission" date="2018-04" db="EMBL/GenBank/DDBJ databases">
        <authorList>
            <person name="Zhang X."/>
            <person name="Yuan J."/>
            <person name="Li F."/>
            <person name="Xiang J."/>
        </authorList>
    </citation>
    <scope>NUCLEOTIDE SEQUENCE [LARGE SCALE GENOMIC DNA]</scope>
    <source>
        <tissue evidence="11">Muscle</tissue>
    </source>
</reference>
<gene>
    <name evidence="11" type="ORF">C7M84_000882</name>
</gene>
<dbReference type="InterPro" id="IPR043128">
    <property type="entry name" value="Rev_trsase/Diguanyl_cyclase"/>
</dbReference>
<evidence type="ECO:0000313" key="12">
    <source>
        <dbReference type="Proteomes" id="UP000283509"/>
    </source>
</evidence>
<evidence type="ECO:0000256" key="7">
    <source>
        <dbReference type="ARBA" id="ARBA00022801"/>
    </source>
</evidence>
<dbReference type="GO" id="GO:0003964">
    <property type="term" value="F:RNA-directed DNA polymerase activity"/>
    <property type="evidence" value="ECO:0007669"/>
    <property type="project" value="UniProtKB-KW"/>
</dbReference>
<protein>
    <recommendedName>
        <fullName evidence="1">RNA-directed DNA polymerase</fullName>
        <ecNumber evidence="1">2.7.7.49</ecNumber>
    </recommendedName>
</protein>
<dbReference type="OrthoDB" id="425619at2759"/>
<dbReference type="Proteomes" id="UP000283509">
    <property type="component" value="Unassembled WGS sequence"/>
</dbReference>
<evidence type="ECO:0000256" key="6">
    <source>
        <dbReference type="ARBA" id="ARBA00022759"/>
    </source>
</evidence>
<dbReference type="FunFam" id="3.10.10.10:FF:000007">
    <property type="entry name" value="Retrovirus-related Pol polyprotein from transposon 17.6-like Protein"/>
    <property type="match status" value="1"/>
</dbReference>
<keyword evidence="12" id="KW-1185">Reference proteome</keyword>
<keyword evidence="7" id="KW-0378">Hydrolase</keyword>
<dbReference type="Gene3D" id="3.10.10.10">
    <property type="entry name" value="HIV Type 1 Reverse Transcriptase, subunit A, domain 1"/>
    <property type="match status" value="1"/>
</dbReference>
<dbReference type="GO" id="GO:0004519">
    <property type="term" value="F:endonuclease activity"/>
    <property type="evidence" value="ECO:0007669"/>
    <property type="project" value="UniProtKB-KW"/>
</dbReference>